<dbReference type="Proteomes" id="UP001489719">
    <property type="component" value="Unassembled WGS sequence"/>
</dbReference>
<keyword evidence="2" id="KW-1185">Reference proteome</keyword>
<protein>
    <submittedName>
        <fullName evidence="1">Ribosomal protein L5 domain-containing protein</fullName>
    </submittedName>
</protein>
<accession>A0ACC3TTE4</accession>
<gene>
    <name evidence="1" type="ORF">V1517DRAFT_318365</name>
</gene>
<name>A0ACC3TTE4_9ASCO</name>
<comment type="caution">
    <text evidence="1">The sequence shown here is derived from an EMBL/GenBank/DDBJ whole genome shotgun (WGS) entry which is preliminary data.</text>
</comment>
<organism evidence="1 2">
    <name type="scientific">Lipomyces orientalis</name>
    <dbReference type="NCBI Taxonomy" id="1233043"/>
    <lineage>
        <taxon>Eukaryota</taxon>
        <taxon>Fungi</taxon>
        <taxon>Dikarya</taxon>
        <taxon>Ascomycota</taxon>
        <taxon>Saccharomycotina</taxon>
        <taxon>Lipomycetes</taxon>
        <taxon>Lipomycetales</taxon>
        <taxon>Lipomycetaceae</taxon>
        <taxon>Lipomyces</taxon>
    </lineage>
</organism>
<keyword evidence="1" id="KW-0687">Ribonucleoprotein</keyword>
<sequence>MATRPYLRPRGGNTYLCSFHYQQHYAIHTSSPVSKNSISIVHPVHHRIRYKKNQLQPAYKDILNTPKWDPRSHLFKPQYTQQSRVEEHYNTTVAPDLLLANFVHNEAVIPGRKRQEWDGSSPYHINRPRRSPAGSAVETPDIKPRMFNNVPGLNAIWVHAFVREAVRVNQERTLPTMVMMQQITGKKPRPVYSKSTVMSWRLRKNMMVGAKVKIQGPDMYQFFATLVEIVLPRIKDFKGIENTSGDMFGNISFGLEPADVKLFPEVEGNPELWPNLAGFHITLVTSAQTDPEARTMLSALGLPFVGRERLHNVPSFEALEAIDRKRGIVYSY</sequence>
<dbReference type="EMBL" id="MU970053">
    <property type="protein sequence ID" value="KAK9324147.1"/>
    <property type="molecule type" value="Genomic_DNA"/>
</dbReference>
<reference evidence="2" key="1">
    <citation type="journal article" date="2024" name="Front. Bioeng. Biotechnol.">
        <title>Genome-scale model development and genomic sequencing of the oleaginous clade Lipomyces.</title>
        <authorList>
            <person name="Czajka J.J."/>
            <person name="Han Y."/>
            <person name="Kim J."/>
            <person name="Mondo S.J."/>
            <person name="Hofstad B.A."/>
            <person name="Robles A."/>
            <person name="Haridas S."/>
            <person name="Riley R."/>
            <person name="LaButti K."/>
            <person name="Pangilinan J."/>
            <person name="Andreopoulos W."/>
            <person name="Lipzen A."/>
            <person name="Yan J."/>
            <person name="Wang M."/>
            <person name="Ng V."/>
            <person name="Grigoriev I.V."/>
            <person name="Spatafora J.W."/>
            <person name="Magnuson J.K."/>
            <person name="Baker S.E."/>
            <person name="Pomraning K.R."/>
        </authorList>
    </citation>
    <scope>NUCLEOTIDE SEQUENCE [LARGE SCALE GENOMIC DNA]</scope>
    <source>
        <strain evidence="2">CBS 10300</strain>
    </source>
</reference>
<keyword evidence="1" id="KW-0689">Ribosomal protein</keyword>
<proteinExistence type="predicted"/>
<evidence type="ECO:0000313" key="1">
    <source>
        <dbReference type="EMBL" id="KAK9324147.1"/>
    </source>
</evidence>
<evidence type="ECO:0000313" key="2">
    <source>
        <dbReference type="Proteomes" id="UP001489719"/>
    </source>
</evidence>